<reference evidence="2 3" key="1">
    <citation type="submission" date="2016-12" db="EMBL/GenBank/DDBJ databases">
        <title>Domibacillus antri genome sequencing.</title>
        <authorList>
            <person name="Verma A."/>
            <person name="Krishnamurthi S."/>
        </authorList>
    </citation>
    <scope>NUCLEOTIDE SEQUENCE [LARGE SCALE GENOMIC DNA]</scope>
    <source>
        <strain evidence="2 3">XD80</strain>
    </source>
</reference>
<organism evidence="2 3">
    <name type="scientific">Domibacillus antri</name>
    <dbReference type="NCBI Taxonomy" id="1714264"/>
    <lineage>
        <taxon>Bacteria</taxon>
        <taxon>Bacillati</taxon>
        <taxon>Bacillota</taxon>
        <taxon>Bacilli</taxon>
        <taxon>Bacillales</taxon>
        <taxon>Bacillaceae</taxon>
        <taxon>Domibacillus</taxon>
    </lineage>
</organism>
<dbReference type="AlphaFoldDB" id="A0A1Q8Q1Q2"/>
<name>A0A1Q8Q1Q2_9BACI</name>
<accession>A0A1Q8Q1Q2</accession>
<dbReference type="SUPFAM" id="SSF109854">
    <property type="entry name" value="DinB/YfiT-like putative metalloenzymes"/>
    <property type="match status" value="1"/>
</dbReference>
<proteinExistence type="predicted"/>
<dbReference type="InterPro" id="IPR024775">
    <property type="entry name" value="DinB-like"/>
</dbReference>
<comment type="caution">
    <text evidence="2">The sequence shown here is derived from an EMBL/GenBank/DDBJ whole genome shotgun (WGS) entry which is preliminary data.</text>
</comment>
<dbReference type="OrthoDB" id="4295522at2"/>
<dbReference type="RefSeq" id="WP_075399699.1">
    <property type="nucleotide sequence ID" value="NZ_MSDU01000062.1"/>
</dbReference>
<dbReference type="Proteomes" id="UP000185568">
    <property type="component" value="Unassembled WGS sequence"/>
</dbReference>
<evidence type="ECO:0000313" key="2">
    <source>
        <dbReference type="EMBL" id="OLN21241.1"/>
    </source>
</evidence>
<evidence type="ECO:0000259" key="1">
    <source>
        <dbReference type="Pfam" id="PF12867"/>
    </source>
</evidence>
<gene>
    <name evidence="2" type="ORF">BTO30_16020</name>
</gene>
<feature type="domain" description="DinB-like" evidence="1">
    <location>
        <begin position="24"/>
        <end position="101"/>
    </location>
</feature>
<dbReference type="InterPro" id="IPR034660">
    <property type="entry name" value="DinB/YfiT-like"/>
</dbReference>
<protein>
    <recommendedName>
        <fullName evidence="1">DinB-like domain-containing protein</fullName>
    </recommendedName>
</protein>
<dbReference type="EMBL" id="MSDU01000062">
    <property type="protein sequence ID" value="OLN21241.1"/>
    <property type="molecule type" value="Genomic_DNA"/>
</dbReference>
<evidence type="ECO:0000313" key="3">
    <source>
        <dbReference type="Proteomes" id="UP000185568"/>
    </source>
</evidence>
<sequence>MVQERFAFHFSDQNKEMQLPEVFPELFAPGTKPAEWAVEPPSLDELKEMLKGQTDRIEFVLNGRLLEEAESYTTSSGLTMSTVGAFLTFTFYHEGMHLNTMKHILKAL</sequence>
<dbReference type="STRING" id="1714264.BTO30_16020"/>
<dbReference type="Pfam" id="PF12867">
    <property type="entry name" value="DinB_2"/>
    <property type="match status" value="1"/>
</dbReference>
<keyword evidence="3" id="KW-1185">Reference proteome</keyword>